<keyword evidence="1" id="KW-0472">Membrane</keyword>
<dbReference type="AlphaFoldDB" id="A0A140AU55"/>
<keyword evidence="2" id="KW-0496">Mitochondrion</keyword>
<name>A0A140AU55_9ARAC</name>
<protein>
    <submittedName>
        <fullName evidence="2">ATP synthase F0 subunit 8</fullName>
    </submittedName>
</protein>
<feature type="transmembrane region" description="Helical" evidence="1">
    <location>
        <begin position="6"/>
        <end position="28"/>
    </location>
</feature>
<keyword evidence="1" id="KW-0812">Transmembrane</keyword>
<dbReference type="EMBL" id="KR259805">
    <property type="protein sequence ID" value="ALF63162.1"/>
    <property type="molecule type" value="Genomic_DNA"/>
</dbReference>
<sequence length="52" mass="6176">MPQLMPLNWMFSSMMMLIVIVSLAIIYSEKMMINEVNMSLKGMKKSMNIWCW</sequence>
<geneLocation type="mitochondrion" evidence="2"/>
<organism evidence="2">
    <name type="scientific">Neoscona adianta</name>
    <dbReference type="NCBI Taxonomy" id="1112440"/>
    <lineage>
        <taxon>Eukaryota</taxon>
        <taxon>Metazoa</taxon>
        <taxon>Ecdysozoa</taxon>
        <taxon>Arthropoda</taxon>
        <taxon>Chelicerata</taxon>
        <taxon>Arachnida</taxon>
        <taxon>Araneae</taxon>
        <taxon>Araneomorphae</taxon>
        <taxon>Entelegynae</taxon>
        <taxon>Araneoidea</taxon>
        <taxon>Araneidae</taxon>
        <taxon>Neoscona</taxon>
    </lineage>
</organism>
<dbReference type="GeneID" id="27111100"/>
<dbReference type="CTD" id="4509"/>
<dbReference type="RefSeq" id="YP_009240928.1">
    <property type="nucleotide sequence ID" value="NC_029756.1"/>
</dbReference>
<reference evidence="2" key="2">
    <citation type="journal article" date="2016" name="Gene">
        <title>Characterization of the complete mitogenomes of two Neoscona spiders (Araneae: Araneidae) and its phylogenetic implications.</title>
        <authorList>
            <person name="Wang Z.L."/>
            <person name="Li C."/>
            <person name="Fang W.Y."/>
            <person name="Yu X.P."/>
        </authorList>
    </citation>
    <scope>NUCLEOTIDE SEQUENCE</scope>
</reference>
<keyword evidence="1" id="KW-1133">Transmembrane helix</keyword>
<reference evidence="2" key="1">
    <citation type="submission" date="2015-04" db="EMBL/GenBank/DDBJ databases">
        <authorList>
            <person name="Syromyatnikov M.Y."/>
            <person name="Popov V.N."/>
        </authorList>
    </citation>
    <scope>NUCLEOTIDE SEQUENCE</scope>
</reference>
<gene>
    <name evidence="2" type="primary">ATP8</name>
</gene>
<evidence type="ECO:0000313" key="2">
    <source>
        <dbReference type="EMBL" id="ALF63162.1"/>
    </source>
</evidence>
<accession>A0A140AU55</accession>
<proteinExistence type="predicted"/>
<evidence type="ECO:0000256" key="1">
    <source>
        <dbReference type="SAM" id="Phobius"/>
    </source>
</evidence>